<dbReference type="GO" id="GO:0006406">
    <property type="term" value="P:mRNA export from nucleus"/>
    <property type="evidence" value="ECO:0007669"/>
    <property type="project" value="TreeGrafter"/>
</dbReference>
<reference evidence="8 9" key="1">
    <citation type="journal article" date="2018" name="MBio">
        <title>Comparative Genomics Reveals the Core Gene Toolbox for the Fungus-Insect Symbiosis.</title>
        <authorList>
            <person name="Wang Y."/>
            <person name="Stata M."/>
            <person name="Wang W."/>
            <person name="Stajich J.E."/>
            <person name="White M.M."/>
            <person name="Moncalvo J.M."/>
        </authorList>
    </citation>
    <scope>NUCLEOTIDE SEQUENCE [LARGE SCALE GENOMIC DNA]</scope>
    <source>
        <strain evidence="8 9">SC-DP-2</strain>
    </source>
</reference>
<comment type="subunit">
    <text evidence="7">Part of the nuclear pore complex (NPC).</text>
</comment>
<keyword evidence="6 7" id="KW-0539">Nucleus</keyword>
<dbReference type="Gene3D" id="1.20.190.50">
    <property type="match status" value="1"/>
</dbReference>
<dbReference type="GO" id="GO:0031965">
    <property type="term" value="C:nuclear membrane"/>
    <property type="evidence" value="ECO:0007669"/>
    <property type="project" value="UniProtKB-SubCell"/>
</dbReference>
<keyword evidence="9" id="KW-1185">Reference proteome</keyword>
<comment type="caution">
    <text evidence="8">The sequence shown here is derived from an EMBL/GenBank/DDBJ whole genome shotgun (WGS) entry which is preliminary data.</text>
</comment>
<organism evidence="8 9">
    <name type="scientific">Smittium megazygosporum</name>
    <dbReference type="NCBI Taxonomy" id="133381"/>
    <lineage>
        <taxon>Eukaryota</taxon>
        <taxon>Fungi</taxon>
        <taxon>Fungi incertae sedis</taxon>
        <taxon>Zoopagomycota</taxon>
        <taxon>Kickxellomycotina</taxon>
        <taxon>Harpellomycetes</taxon>
        <taxon>Harpellales</taxon>
        <taxon>Legeriomycetaceae</taxon>
        <taxon>Smittium</taxon>
    </lineage>
</organism>
<gene>
    <name evidence="8" type="ORF">BB560_001658</name>
</gene>
<dbReference type="Pfam" id="PF04121">
    <property type="entry name" value="Nup84_Nup100"/>
    <property type="match status" value="1"/>
</dbReference>
<dbReference type="PANTHER" id="PTHR13003">
    <property type="entry name" value="NUP107-RELATED"/>
    <property type="match status" value="1"/>
</dbReference>
<dbReference type="OrthoDB" id="3098at2759"/>
<comment type="similarity">
    <text evidence="7">Belongs to the nucleoporin Nup84/Nup107 family.</text>
</comment>
<evidence type="ECO:0000256" key="7">
    <source>
        <dbReference type="RuleBase" id="RU365072"/>
    </source>
</evidence>
<dbReference type="GO" id="GO:0000973">
    <property type="term" value="P:post-transcriptional tethering of RNA polymerase II gene DNA at nuclear periphery"/>
    <property type="evidence" value="ECO:0007669"/>
    <property type="project" value="TreeGrafter"/>
</dbReference>
<comment type="subcellular location">
    <subcellularLocation>
        <location evidence="7">Nucleus</location>
        <location evidence="7">Nuclear pore complex</location>
    </subcellularLocation>
    <subcellularLocation>
        <location evidence="7">Nucleus membrane</location>
    </subcellularLocation>
</comment>
<dbReference type="AlphaFoldDB" id="A0A2T9ZH56"/>
<protein>
    <recommendedName>
        <fullName evidence="7">Nuclear pore complex protein</fullName>
    </recommendedName>
</protein>
<dbReference type="Proteomes" id="UP000245609">
    <property type="component" value="Unassembled WGS sequence"/>
</dbReference>
<dbReference type="GO" id="GO:0031080">
    <property type="term" value="C:nuclear pore outer ring"/>
    <property type="evidence" value="ECO:0007669"/>
    <property type="project" value="TreeGrafter"/>
</dbReference>
<dbReference type="GO" id="GO:0017056">
    <property type="term" value="F:structural constituent of nuclear pore"/>
    <property type="evidence" value="ECO:0007669"/>
    <property type="project" value="UniProtKB-UniRule"/>
</dbReference>
<dbReference type="InterPro" id="IPR007252">
    <property type="entry name" value="Nup84/Nup107"/>
</dbReference>
<evidence type="ECO:0000256" key="5">
    <source>
        <dbReference type="ARBA" id="ARBA00023132"/>
    </source>
</evidence>
<keyword evidence="3" id="KW-0653">Protein transport</keyword>
<dbReference type="STRING" id="133381.A0A2T9ZH56"/>
<keyword evidence="5 7" id="KW-0906">Nuclear pore complex</keyword>
<accession>A0A2T9ZH56</accession>
<evidence type="ECO:0000313" key="8">
    <source>
        <dbReference type="EMBL" id="PVV03847.1"/>
    </source>
</evidence>
<comment type="function">
    <text evidence="7">Functions as a component of the nuclear pore complex (NPC).</text>
</comment>
<name>A0A2T9ZH56_9FUNG</name>
<evidence type="ECO:0000256" key="4">
    <source>
        <dbReference type="ARBA" id="ARBA00023010"/>
    </source>
</evidence>
<evidence type="ECO:0000313" key="9">
    <source>
        <dbReference type="Proteomes" id="UP000245609"/>
    </source>
</evidence>
<evidence type="ECO:0000256" key="1">
    <source>
        <dbReference type="ARBA" id="ARBA00022448"/>
    </source>
</evidence>
<proteinExistence type="inferred from homology"/>
<dbReference type="EMBL" id="MBFS01000185">
    <property type="protein sequence ID" value="PVV03847.1"/>
    <property type="molecule type" value="Genomic_DNA"/>
</dbReference>
<evidence type="ECO:0000256" key="2">
    <source>
        <dbReference type="ARBA" id="ARBA00022816"/>
    </source>
</evidence>
<evidence type="ECO:0000256" key="6">
    <source>
        <dbReference type="ARBA" id="ARBA00023242"/>
    </source>
</evidence>
<dbReference type="Gene3D" id="1.10.3450.20">
    <property type="match status" value="1"/>
</dbReference>
<keyword evidence="2" id="KW-0509">mRNA transport</keyword>
<dbReference type="PANTHER" id="PTHR13003:SF2">
    <property type="entry name" value="NUCLEAR PORE COMPLEX PROTEIN NUP107"/>
    <property type="match status" value="1"/>
</dbReference>
<dbReference type="GO" id="GO:0006606">
    <property type="term" value="P:protein import into nucleus"/>
    <property type="evidence" value="ECO:0007669"/>
    <property type="project" value="TreeGrafter"/>
</dbReference>
<keyword evidence="1 7" id="KW-0813">Transport</keyword>
<evidence type="ECO:0000256" key="3">
    <source>
        <dbReference type="ARBA" id="ARBA00022927"/>
    </source>
</evidence>
<sequence>MKIGSFSETPEEWNKRPFVSFAQIERFNTSSPQSPNLDYSNIDSYKYEILQTEISEILVKIDKFKDICSSGQSKSFENIINQNKKAEEWYLERETWDLVSRLYALRMKRGISFPDKKSRLSSDEISNQLKNSITDYSKMQKILEIDDFLAEKIVIKKWLEHNAPAISLNEDKKDYWLFTLREAKLNANKKDKDETLVSQLDPDAPSRLQQSLALEDQEYDNLVNKRIFQCIRRGQFEEALNICINNGEPWRAASLSGGAFFSDKSLDTTKGPYDELIYPNKKSKVSGGNVNRALWKHMCFLIATESDKSPYEKAYYAALAGSLDQILPVCNNFEDKFWAEICCVIENRIDSILSKSFNFYESQVSNPPLQKLDQGHISESCYDIFSNLLSDNDSQIKQNALNQFREIQVAIMENNLNEYLEKYSEYLKNGGFQNTNIQFLRFIAHLILVSRDAKQYLDPIVTDTIITYYSQFLIIASLTDIVPVYLSKLPSVISDHLYSNFLSGVDKSIEDRKYFLDLAEESNLDVLSIAKLTTIKILDSFKSEDFDGIDIDEIYVSSINDPITDDELVQIRALEWINFYQRLHTYSLVLVTGLARKFFILGRANAVIALFNSLPTDFVKDSWRFFARILAKSRGPSDSLVRSYDDEISITENSVWEDALKLYYGETESRSVSENSSNEGDEILLQNSNKDALNEDFEVLKWPTLLVTSFFLEFVHLNNLSEGYIALSRFTEHMDNYKNMKEIMLADESWKAAAIENFEISQKVIRKGILESNWLGEWLALKEYDSEQNKQRSLEMGILRQKYIPDCLTALYNILISTKDFIPGNLAASFELVQMVADDSYAIYKELLIKSKRYPNGKIYEFLYKINDSAYGILK</sequence>
<keyword evidence="7" id="KW-0472">Membrane</keyword>
<keyword evidence="4 7" id="KW-0811">Translocation</keyword>